<organism evidence="2 3">
    <name type="scientific">Liparis tanakae</name>
    <name type="common">Tanaka's snailfish</name>
    <dbReference type="NCBI Taxonomy" id="230148"/>
    <lineage>
        <taxon>Eukaryota</taxon>
        <taxon>Metazoa</taxon>
        <taxon>Chordata</taxon>
        <taxon>Craniata</taxon>
        <taxon>Vertebrata</taxon>
        <taxon>Euteleostomi</taxon>
        <taxon>Actinopterygii</taxon>
        <taxon>Neopterygii</taxon>
        <taxon>Teleostei</taxon>
        <taxon>Neoteleostei</taxon>
        <taxon>Acanthomorphata</taxon>
        <taxon>Eupercaria</taxon>
        <taxon>Perciformes</taxon>
        <taxon>Cottioidei</taxon>
        <taxon>Cottales</taxon>
        <taxon>Liparidae</taxon>
        <taxon>Liparis</taxon>
    </lineage>
</organism>
<feature type="region of interest" description="Disordered" evidence="1">
    <location>
        <begin position="192"/>
        <end position="219"/>
    </location>
</feature>
<keyword evidence="3" id="KW-1185">Reference proteome</keyword>
<name>A0A4Z2HGU3_9TELE</name>
<accession>A0A4Z2HGU3</accession>
<feature type="compositionally biased region" description="Basic and acidic residues" evidence="1">
    <location>
        <begin position="206"/>
        <end position="219"/>
    </location>
</feature>
<dbReference type="Proteomes" id="UP000314294">
    <property type="component" value="Unassembled WGS sequence"/>
</dbReference>
<evidence type="ECO:0000256" key="1">
    <source>
        <dbReference type="SAM" id="MobiDB-lite"/>
    </source>
</evidence>
<reference evidence="2 3" key="1">
    <citation type="submission" date="2019-03" db="EMBL/GenBank/DDBJ databases">
        <title>First draft genome of Liparis tanakae, snailfish: a comprehensive survey of snailfish specific genes.</title>
        <authorList>
            <person name="Kim W."/>
            <person name="Song I."/>
            <person name="Jeong J.-H."/>
            <person name="Kim D."/>
            <person name="Kim S."/>
            <person name="Ryu S."/>
            <person name="Song J.Y."/>
            <person name="Lee S.K."/>
        </authorList>
    </citation>
    <scope>NUCLEOTIDE SEQUENCE [LARGE SCALE GENOMIC DNA]</scope>
    <source>
        <tissue evidence="2">Muscle</tissue>
    </source>
</reference>
<evidence type="ECO:0000313" key="2">
    <source>
        <dbReference type="EMBL" id="TNN65077.1"/>
    </source>
</evidence>
<dbReference type="EMBL" id="SRLO01000241">
    <property type="protein sequence ID" value="TNN65077.1"/>
    <property type="molecule type" value="Genomic_DNA"/>
</dbReference>
<evidence type="ECO:0000313" key="3">
    <source>
        <dbReference type="Proteomes" id="UP000314294"/>
    </source>
</evidence>
<dbReference type="AlphaFoldDB" id="A0A4Z2HGU3"/>
<feature type="region of interest" description="Disordered" evidence="1">
    <location>
        <begin position="112"/>
        <end position="140"/>
    </location>
</feature>
<comment type="caution">
    <text evidence="2">The sequence shown here is derived from an EMBL/GenBank/DDBJ whole genome shotgun (WGS) entry which is preliminary data.</text>
</comment>
<protein>
    <submittedName>
        <fullName evidence="2">Uncharacterized protein</fullName>
    </submittedName>
</protein>
<proteinExistence type="predicted"/>
<sequence>MREELTGNTALIKAERRWRKDRQTILEERIIKKKWGVVRMRKRKETYHHLAEHNTQLGQNSRSFGEQTLTLVSSRKRTGSSTSVITRSTAVVMYMNLSGNQEEGLKCCPRGSAPGGTGDAVVASGPRSAPQEPSIPFSDLSPMSATDGPVFSSSLPLLVEEGVSSPSRDTRTKSSLLRVDTESEDTLIFPTEPLSSMASAVKPGHAAHEWKTGEEIGGR</sequence>
<gene>
    <name evidence="2" type="ORF">EYF80_024686</name>
</gene>